<evidence type="ECO:0000313" key="5">
    <source>
        <dbReference type="EMBL" id="AFL72911.1"/>
    </source>
</evidence>
<dbReference type="OrthoDB" id="5293418at2"/>
<dbReference type="RefSeq" id="WP_014777399.1">
    <property type="nucleotide sequence ID" value="NC_018012.1"/>
</dbReference>
<dbReference type="PANTHER" id="PTHR40940:SF1">
    <property type="entry name" value="PROTEIN BATD"/>
    <property type="match status" value="1"/>
</dbReference>
<feature type="compositionally biased region" description="Polar residues" evidence="1">
    <location>
        <begin position="423"/>
        <end position="442"/>
    </location>
</feature>
<dbReference type="eggNOG" id="COG0457">
    <property type="taxonomic scope" value="Bacteria"/>
</dbReference>
<dbReference type="KEGG" id="tvi:Thivi_0873"/>
<keyword evidence="2" id="KW-0812">Transmembrane</keyword>
<keyword evidence="2" id="KW-1133">Transmembrane helix</keyword>
<evidence type="ECO:0000256" key="3">
    <source>
        <dbReference type="SAM" id="SignalP"/>
    </source>
</evidence>
<name>I3Y7E3_THIV6</name>
<dbReference type="Pfam" id="PF13584">
    <property type="entry name" value="BatD"/>
    <property type="match status" value="1"/>
</dbReference>
<accession>I3Y7E3</accession>
<dbReference type="PANTHER" id="PTHR40940">
    <property type="entry name" value="PROTEIN BATD-RELATED"/>
    <property type="match status" value="1"/>
</dbReference>
<dbReference type="Proteomes" id="UP000006062">
    <property type="component" value="Chromosome"/>
</dbReference>
<evidence type="ECO:0000259" key="4">
    <source>
        <dbReference type="Pfam" id="PF25607"/>
    </source>
</evidence>
<feature type="chain" id="PRO_5003682331" description="DUF7939 domain-containing protein" evidence="3">
    <location>
        <begin position="27"/>
        <end position="604"/>
    </location>
</feature>
<evidence type="ECO:0000256" key="1">
    <source>
        <dbReference type="SAM" id="MobiDB-lite"/>
    </source>
</evidence>
<feature type="signal peptide" evidence="3">
    <location>
        <begin position="1"/>
        <end position="26"/>
    </location>
</feature>
<feature type="region of interest" description="Disordered" evidence="1">
    <location>
        <begin position="408"/>
        <end position="449"/>
    </location>
</feature>
<keyword evidence="6" id="KW-1185">Reference proteome</keyword>
<dbReference type="STRING" id="765911.Thivi_0873"/>
<dbReference type="InterPro" id="IPR025738">
    <property type="entry name" value="BatD"/>
</dbReference>
<dbReference type="InterPro" id="IPR057699">
    <property type="entry name" value="DUF7939"/>
</dbReference>
<reference evidence="5 6" key="1">
    <citation type="submission" date="2012-06" db="EMBL/GenBank/DDBJ databases">
        <title>Complete sequence of Thiocystis violascens DSM 198.</title>
        <authorList>
            <consortium name="US DOE Joint Genome Institute"/>
            <person name="Lucas S."/>
            <person name="Han J."/>
            <person name="Lapidus A."/>
            <person name="Cheng J.-F."/>
            <person name="Goodwin L."/>
            <person name="Pitluck S."/>
            <person name="Peters L."/>
            <person name="Ovchinnikova G."/>
            <person name="Teshima H."/>
            <person name="Detter J.C."/>
            <person name="Han C."/>
            <person name="Tapia R."/>
            <person name="Land M."/>
            <person name="Hauser L."/>
            <person name="Kyrpides N."/>
            <person name="Ivanova N."/>
            <person name="Pagani I."/>
            <person name="Vogl K."/>
            <person name="Liu Z."/>
            <person name="Frigaard N.-U."/>
            <person name="Bryant D."/>
            <person name="Woyke T."/>
        </authorList>
    </citation>
    <scope>NUCLEOTIDE SEQUENCE [LARGE SCALE GENOMIC DNA]</scope>
    <source>
        <strain evidence="6">ATCC 17096 / DSM 198 / 6111</strain>
    </source>
</reference>
<dbReference type="EMBL" id="CP003154">
    <property type="protein sequence ID" value="AFL72911.1"/>
    <property type="molecule type" value="Genomic_DNA"/>
</dbReference>
<gene>
    <name evidence="5" type="ordered locus">Thivi_0873</name>
</gene>
<sequence>MPKCRSLKHLSSLSILLLLATSLAWAANLQVQLDRNRLTVQDTLTLRLIADGTTSGEPDFTPLTQDFDILGRGQSKMTSIVNGAMSHTRQWTLELAPKRTGALSIPSLSLGNARSQSLTVEVTESNGGGAEDGSRPIFLEADAETKAPYVQQAFEYRVRAYFQDEPLRATLSDPLADGATVERIGEDRGYEEFVDGQRYLAIERRYRVIPNRSGPLAIQGPRLEAVVPDTRAGRQHDPFADLDQAFGGTLFQGFPQMQGLGNPGRRLVDRAGDLEIQVRAQPDGSGTPWLPATSVQIADEWTPSQPTFRVGEPLTRTLTVTAQGVTAAQLPTLDLGTLDGVQVYPDQPQSEDLSGESVPTAIKSFKIALVPTRAGPLTLPEIRLHWWDTVADEPRVAVVPARTLEVAAAPSGGAGPSPVIEATTGSEPTGSAESSPDATRQPRSPAHPGIGTTGFWPWLTLLLGLAWLGTLVWWRRERRSRLTVTNPIQEAQDRRAASLNAARRQVEKTCLAGDARAARAALLDWAHARWPDHAPQGLSELANRLGGEEIGDLLHVIDRAIYAPPGEVWDGAAAWQTLAPWLGGATRDAPARADDPLPELYPRT</sequence>
<keyword evidence="3" id="KW-0732">Signal</keyword>
<dbReference type="HOGENOM" id="CLU_031701_1_0_6"/>
<feature type="transmembrane region" description="Helical" evidence="2">
    <location>
        <begin position="455"/>
        <end position="474"/>
    </location>
</feature>
<proteinExistence type="predicted"/>
<dbReference type="AlphaFoldDB" id="I3Y7E3"/>
<evidence type="ECO:0000313" key="6">
    <source>
        <dbReference type="Proteomes" id="UP000006062"/>
    </source>
</evidence>
<keyword evidence="2" id="KW-0472">Membrane</keyword>
<evidence type="ECO:0000256" key="2">
    <source>
        <dbReference type="SAM" id="Phobius"/>
    </source>
</evidence>
<protein>
    <recommendedName>
        <fullName evidence="4">DUF7939 domain-containing protein</fullName>
    </recommendedName>
</protein>
<dbReference type="Pfam" id="PF25607">
    <property type="entry name" value="DUF7939"/>
    <property type="match status" value="1"/>
</dbReference>
<organism evidence="5 6">
    <name type="scientific">Thiocystis violascens (strain ATCC 17096 / DSM 198 / 6111)</name>
    <name type="common">Chromatium violascens</name>
    <dbReference type="NCBI Taxonomy" id="765911"/>
    <lineage>
        <taxon>Bacteria</taxon>
        <taxon>Pseudomonadati</taxon>
        <taxon>Pseudomonadota</taxon>
        <taxon>Gammaproteobacteria</taxon>
        <taxon>Chromatiales</taxon>
        <taxon>Chromatiaceae</taxon>
        <taxon>Thiocystis</taxon>
    </lineage>
</organism>
<feature type="domain" description="DUF7939" evidence="4">
    <location>
        <begin position="500"/>
        <end position="580"/>
    </location>
</feature>